<evidence type="ECO:0000313" key="2">
    <source>
        <dbReference type="Proteomes" id="UP001189624"/>
    </source>
</evidence>
<gene>
    <name evidence="1" type="ORF">AYBTSS11_LOCUS28929</name>
</gene>
<dbReference type="Proteomes" id="UP001189624">
    <property type="component" value="Chromosome 10"/>
</dbReference>
<evidence type="ECO:0000313" key="1">
    <source>
        <dbReference type="EMBL" id="CAJ1976786.1"/>
    </source>
</evidence>
<dbReference type="AlphaFoldDB" id="A0AA87B6E4"/>
<proteinExistence type="predicted"/>
<reference evidence="1" key="1">
    <citation type="submission" date="2023-10" db="EMBL/GenBank/DDBJ databases">
        <authorList>
            <person name="Domelevo Entfellner J.-B."/>
        </authorList>
    </citation>
    <scope>NUCLEOTIDE SEQUENCE</scope>
</reference>
<dbReference type="EMBL" id="OY731407">
    <property type="protein sequence ID" value="CAJ1976786.1"/>
    <property type="molecule type" value="Genomic_DNA"/>
</dbReference>
<sequence length="62" mass="7238">MAKFIPSGYVFANSFNWTIANFWRIVWSRTDFGDDERSLKTAITNPMGGRWYPFTTILTDIL</sequence>
<organism evidence="1 2">
    <name type="scientific">Sphenostylis stenocarpa</name>
    <dbReference type="NCBI Taxonomy" id="92480"/>
    <lineage>
        <taxon>Eukaryota</taxon>
        <taxon>Viridiplantae</taxon>
        <taxon>Streptophyta</taxon>
        <taxon>Embryophyta</taxon>
        <taxon>Tracheophyta</taxon>
        <taxon>Spermatophyta</taxon>
        <taxon>Magnoliopsida</taxon>
        <taxon>eudicotyledons</taxon>
        <taxon>Gunneridae</taxon>
        <taxon>Pentapetalae</taxon>
        <taxon>rosids</taxon>
        <taxon>fabids</taxon>
        <taxon>Fabales</taxon>
        <taxon>Fabaceae</taxon>
        <taxon>Papilionoideae</taxon>
        <taxon>50 kb inversion clade</taxon>
        <taxon>NPAAA clade</taxon>
        <taxon>indigoferoid/millettioid clade</taxon>
        <taxon>Phaseoleae</taxon>
        <taxon>Sphenostylis</taxon>
    </lineage>
</organism>
<accession>A0AA87B6E4</accession>
<protein>
    <submittedName>
        <fullName evidence="1">Uncharacterized protein</fullName>
    </submittedName>
</protein>
<name>A0AA87B6E4_9FABA</name>
<dbReference type="Gramene" id="rna-AYBTSS11_LOCUS28929">
    <property type="protein sequence ID" value="CAJ1976786.1"/>
    <property type="gene ID" value="gene-AYBTSS11_LOCUS28929"/>
</dbReference>
<keyword evidence="2" id="KW-1185">Reference proteome</keyword>